<organism evidence="1 2">
    <name type="scientific">Datura stramonium</name>
    <name type="common">Jimsonweed</name>
    <name type="synonym">Common thornapple</name>
    <dbReference type="NCBI Taxonomy" id="4076"/>
    <lineage>
        <taxon>Eukaryota</taxon>
        <taxon>Viridiplantae</taxon>
        <taxon>Streptophyta</taxon>
        <taxon>Embryophyta</taxon>
        <taxon>Tracheophyta</taxon>
        <taxon>Spermatophyta</taxon>
        <taxon>Magnoliopsida</taxon>
        <taxon>eudicotyledons</taxon>
        <taxon>Gunneridae</taxon>
        <taxon>Pentapetalae</taxon>
        <taxon>asterids</taxon>
        <taxon>lamiids</taxon>
        <taxon>Solanales</taxon>
        <taxon>Solanaceae</taxon>
        <taxon>Solanoideae</taxon>
        <taxon>Datureae</taxon>
        <taxon>Datura</taxon>
    </lineage>
</organism>
<feature type="non-terminal residue" evidence="1">
    <location>
        <position position="1"/>
    </location>
</feature>
<gene>
    <name evidence="1" type="ORF">HAX54_015118</name>
</gene>
<keyword evidence="2" id="KW-1185">Reference proteome</keyword>
<dbReference type="EMBL" id="JACEIK010001955">
    <property type="protein sequence ID" value="MCD7473333.1"/>
    <property type="molecule type" value="Genomic_DNA"/>
</dbReference>
<evidence type="ECO:0000313" key="2">
    <source>
        <dbReference type="Proteomes" id="UP000823775"/>
    </source>
</evidence>
<reference evidence="1 2" key="1">
    <citation type="journal article" date="2021" name="BMC Genomics">
        <title>Datura genome reveals duplications of psychoactive alkaloid biosynthetic genes and high mutation rate following tissue culture.</title>
        <authorList>
            <person name="Rajewski A."/>
            <person name="Carter-House D."/>
            <person name="Stajich J."/>
            <person name="Litt A."/>
        </authorList>
    </citation>
    <scope>NUCLEOTIDE SEQUENCE [LARGE SCALE GENOMIC DNA]</scope>
    <source>
        <strain evidence="1">AR-01</strain>
    </source>
</reference>
<protein>
    <submittedName>
        <fullName evidence="1">Uncharacterized protein</fullName>
    </submittedName>
</protein>
<evidence type="ECO:0000313" key="1">
    <source>
        <dbReference type="EMBL" id="MCD7473333.1"/>
    </source>
</evidence>
<name>A0ABS8TQ38_DATST</name>
<comment type="caution">
    <text evidence="1">The sequence shown here is derived from an EMBL/GenBank/DDBJ whole genome shotgun (WGS) entry which is preliminary data.</text>
</comment>
<proteinExistence type="predicted"/>
<accession>A0ABS8TQ38</accession>
<dbReference type="Proteomes" id="UP000823775">
    <property type="component" value="Unassembled WGS sequence"/>
</dbReference>
<sequence>VRASQAPEELWLSSLAVQVPVGHQVQVIPPKAGRDIFLTGSAKHWELPGKELGTGTRRSENHLNRGIDCISSFVPHSNWGSKSTKFDDTKRKKAKRVVRNGKKDTTTLPLCLTVGANTVVSDQDQESIRIWIFTYHLVSNQDGHYARTWTDHDENGLIRNVM</sequence>